<dbReference type="STRING" id="53376.BST25_12425"/>
<accession>A0A1X0DMB4</accession>
<reference evidence="2 3" key="1">
    <citation type="submission" date="2017-02" db="EMBL/GenBank/DDBJ databases">
        <title>The new phylogeny of genus Mycobacterium.</title>
        <authorList>
            <person name="Tortoli E."/>
            <person name="Trovato A."/>
            <person name="Cirillo D.M."/>
        </authorList>
    </citation>
    <scope>NUCLEOTIDE SEQUENCE [LARGE SCALE GENOMIC DNA]</scope>
    <source>
        <strain evidence="2 3">DSM 44471</strain>
    </source>
</reference>
<dbReference type="Proteomes" id="UP000192566">
    <property type="component" value="Unassembled WGS sequence"/>
</dbReference>
<evidence type="ECO:0000313" key="2">
    <source>
        <dbReference type="EMBL" id="ORA73505.1"/>
    </source>
</evidence>
<proteinExistence type="predicted"/>
<evidence type="ECO:0000313" key="3">
    <source>
        <dbReference type="Proteomes" id="UP000192566"/>
    </source>
</evidence>
<organism evidence="2 3">
    <name type="scientific">Mycobacterium heidelbergense</name>
    <dbReference type="NCBI Taxonomy" id="53376"/>
    <lineage>
        <taxon>Bacteria</taxon>
        <taxon>Bacillati</taxon>
        <taxon>Actinomycetota</taxon>
        <taxon>Actinomycetes</taxon>
        <taxon>Mycobacteriales</taxon>
        <taxon>Mycobacteriaceae</taxon>
        <taxon>Mycobacterium</taxon>
        <taxon>Mycobacterium simiae complex</taxon>
    </lineage>
</organism>
<evidence type="ECO:0000256" key="1">
    <source>
        <dbReference type="SAM" id="MobiDB-lite"/>
    </source>
</evidence>
<feature type="region of interest" description="Disordered" evidence="1">
    <location>
        <begin position="70"/>
        <end position="90"/>
    </location>
</feature>
<protein>
    <submittedName>
        <fullName evidence="2">Uncharacterized protein</fullName>
    </submittedName>
</protein>
<name>A0A1X0DMB4_MYCHE</name>
<gene>
    <name evidence="2" type="ORF">BST25_12425</name>
</gene>
<dbReference type="EMBL" id="MVHR01000015">
    <property type="protein sequence ID" value="ORA73505.1"/>
    <property type="molecule type" value="Genomic_DNA"/>
</dbReference>
<sequence length="90" mass="10196">MLNRSTIPISVNSPLSALRYFRKSVGAAEPHSRTEVVFRRRSNCGEPMRHTSHAAPRRFQMVTSRRCHKSASGRCHRNPALLPAHTAARY</sequence>
<dbReference type="AlphaFoldDB" id="A0A1X0DMB4"/>
<keyword evidence="3" id="KW-1185">Reference proteome</keyword>
<comment type="caution">
    <text evidence="2">The sequence shown here is derived from an EMBL/GenBank/DDBJ whole genome shotgun (WGS) entry which is preliminary data.</text>
</comment>